<evidence type="ECO:0000313" key="3">
    <source>
        <dbReference type="Proteomes" id="UP000323930"/>
    </source>
</evidence>
<organism evidence="2 3">
    <name type="scientific">Seonamhaeicola marinus</name>
    <dbReference type="NCBI Taxonomy" id="1912246"/>
    <lineage>
        <taxon>Bacteria</taxon>
        <taxon>Pseudomonadati</taxon>
        <taxon>Bacteroidota</taxon>
        <taxon>Flavobacteriia</taxon>
        <taxon>Flavobacteriales</taxon>
        <taxon>Flavobacteriaceae</taxon>
    </lineage>
</organism>
<sequence>MNYFSSNFKLGILGGGQLGKMLLYNTRKFDIQTNVMDASPEAPSKLACNNFTL</sequence>
<comment type="caution">
    <text evidence="2">The sequence shown here is derived from an EMBL/GenBank/DDBJ whole genome shotgun (WGS) entry which is preliminary data.</text>
</comment>
<feature type="domain" description="PurT/PurK-like preATP-grasp" evidence="1">
    <location>
        <begin position="9"/>
        <end position="50"/>
    </location>
</feature>
<evidence type="ECO:0000313" key="2">
    <source>
        <dbReference type="EMBL" id="TYA79283.1"/>
    </source>
</evidence>
<dbReference type="SUPFAM" id="SSF52440">
    <property type="entry name" value="PreATP-grasp domain"/>
    <property type="match status" value="1"/>
</dbReference>
<protein>
    <submittedName>
        <fullName evidence="2">5-(Carboxyamino)imidazole ribonucleotide synthase</fullName>
    </submittedName>
</protein>
<dbReference type="Gene3D" id="3.40.50.20">
    <property type="match status" value="1"/>
</dbReference>
<reference evidence="2 3" key="1">
    <citation type="submission" date="2019-08" db="EMBL/GenBank/DDBJ databases">
        <title>Seonamhaeicola sediminis sp. nov., isolated from marine sediment.</title>
        <authorList>
            <person name="Cao W.R."/>
        </authorList>
    </citation>
    <scope>NUCLEOTIDE SEQUENCE [LARGE SCALE GENOMIC DNA]</scope>
    <source>
        <strain evidence="2 3">B011</strain>
    </source>
</reference>
<dbReference type="InterPro" id="IPR016185">
    <property type="entry name" value="PreATP-grasp_dom_sf"/>
</dbReference>
<dbReference type="InterPro" id="IPR054350">
    <property type="entry name" value="PurT/PurK_preATP-grasp"/>
</dbReference>
<accession>A0A5D0I696</accession>
<dbReference type="AlphaFoldDB" id="A0A5D0I696"/>
<dbReference type="Pfam" id="PF22660">
    <property type="entry name" value="RS_preATP-grasp-like"/>
    <property type="match status" value="1"/>
</dbReference>
<name>A0A5D0I696_9FLAO</name>
<evidence type="ECO:0000259" key="1">
    <source>
        <dbReference type="Pfam" id="PF22660"/>
    </source>
</evidence>
<dbReference type="EMBL" id="VSDQ01000530">
    <property type="protein sequence ID" value="TYA79283.1"/>
    <property type="molecule type" value="Genomic_DNA"/>
</dbReference>
<keyword evidence="3" id="KW-1185">Reference proteome</keyword>
<dbReference type="Proteomes" id="UP000323930">
    <property type="component" value="Unassembled WGS sequence"/>
</dbReference>
<gene>
    <name evidence="2" type="ORF">FUA24_08100</name>
</gene>
<proteinExistence type="predicted"/>
<feature type="non-terminal residue" evidence="2">
    <location>
        <position position="53"/>
    </location>
</feature>